<comment type="similarity">
    <text evidence="1">Belongs to the bacterial reverse transcriptase family.</text>
</comment>
<comment type="caution">
    <text evidence="3">The sequence shown here is derived from an EMBL/GenBank/DDBJ whole genome shotgun (WGS) entry which is preliminary data.</text>
</comment>
<evidence type="ECO:0000313" key="3">
    <source>
        <dbReference type="EMBL" id="ENW08535.1"/>
    </source>
</evidence>
<dbReference type="AlphaFoldDB" id="N9FMJ6"/>
<dbReference type="CDD" id="cd01651">
    <property type="entry name" value="RT_G2_intron"/>
    <property type="match status" value="1"/>
</dbReference>
<dbReference type="PATRIC" id="fig|1217649.3.peg.119"/>
<accession>N9FMJ6</accession>
<protein>
    <recommendedName>
        <fullName evidence="2">Reverse transcriptase domain-containing protein</fullName>
    </recommendedName>
</protein>
<reference evidence="3 4" key="1">
    <citation type="submission" date="2013-02" db="EMBL/GenBank/DDBJ databases">
        <title>The Genome Sequence of Acinetobacter beijerinckii ANC 3835.</title>
        <authorList>
            <consortium name="The Broad Institute Genome Sequencing Platform"/>
            <consortium name="The Broad Institute Genome Sequencing Center for Infectious Disease"/>
            <person name="Cerqueira G."/>
            <person name="Feldgarden M."/>
            <person name="Courvalin P."/>
            <person name="Perichon B."/>
            <person name="Grillot-Courvalin C."/>
            <person name="Clermont D."/>
            <person name="Rocha E."/>
            <person name="Yoon E.-J."/>
            <person name="Nemec A."/>
            <person name="Walker B."/>
            <person name="Young S.K."/>
            <person name="Zeng Q."/>
            <person name="Gargeya S."/>
            <person name="Fitzgerald M."/>
            <person name="Haas B."/>
            <person name="Abouelleil A."/>
            <person name="Alvarado L."/>
            <person name="Arachchi H.M."/>
            <person name="Berlin A.M."/>
            <person name="Chapman S.B."/>
            <person name="Dewar J."/>
            <person name="Goldberg J."/>
            <person name="Griggs A."/>
            <person name="Gujja S."/>
            <person name="Hansen M."/>
            <person name="Howarth C."/>
            <person name="Imamovic A."/>
            <person name="Larimer J."/>
            <person name="McCowan C."/>
            <person name="Murphy C."/>
            <person name="Neiman D."/>
            <person name="Pearson M."/>
            <person name="Priest M."/>
            <person name="Roberts A."/>
            <person name="Saif S."/>
            <person name="Shea T."/>
            <person name="Sisk P."/>
            <person name="Sykes S."/>
            <person name="Wortman J."/>
            <person name="Nusbaum C."/>
            <person name="Birren B."/>
        </authorList>
    </citation>
    <scope>NUCLEOTIDE SEQUENCE [LARGE SCALE GENOMIC DNA]</scope>
    <source>
        <strain evidence="3 4">ANC 3835</strain>
    </source>
</reference>
<dbReference type="InterPro" id="IPR051083">
    <property type="entry name" value="GrpII_Intron_Splice-Mob/Def"/>
</dbReference>
<proteinExistence type="inferred from homology"/>
<name>N9FMJ6_9GAMM</name>
<dbReference type="PANTHER" id="PTHR34047:SF8">
    <property type="entry name" value="PROTEIN YKFC"/>
    <property type="match status" value="1"/>
</dbReference>
<dbReference type="PROSITE" id="PS50878">
    <property type="entry name" value="RT_POL"/>
    <property type="match status" value="1"/>
</dbReference>
<evidence type="ECO:0000259" key="2">
    <source>
        <dbReference type="PROSITE" id="PS50878"/>
    </source>
</evidence>
<dbReference type="InterPro" id="IPR043502">
    <property type="entry name" value="DNA/RNA_pol_sf"/>
</dbReference>
<dbReference type="PANTHER" id="PTHR34047">
    <property type="entry name" value="NUCLEAR INTRON MATURASE 1, MITOCHONDRIAL-RELATED"/>
    <property type="match status" value="1"/>
</dbReference>
<sequence length="451" mass="53681">MTIDHNFFKDRQKFYLHFDYPISSEKIFTYVTNPLNIEKHAFYPLIHFELSTQKIKKNGFKIVKGKKQTIVEKQLPKIRPIRYSAHIDGHIYAYYAFLMSENYEKLLLEKGIYESVLAFRKLPNSPNNIHFAKNVFDEIKNRQHCSALCIDIKSFFDELDHQLLKLAWLKVLGSERLPNDHYNVFKSITSFSYVYKKDVYAHLGLSINRKYKDLKRLCSSHDFREKIRKNKIILKDKKCKGIPQGSAISAFLSNIYMLDFDEKINNRVKKLGGKYYRYCDDILIICDFNDRIPLLIYLQSLIRNLKLEIQSKKTKMVQFEKGVRISKDELQYLGFVYDGRKILLRDSGLAKYSHKVMKAIKMNNKHLLRINKSRIIRGEPPLERHKRHIYRRFSFIGSRNYISYALRASLIMNEPAIKKQIKPHWIKIKNQLNKHDKHNADYYRFLGYKSP</sequence>
<dbReference type="InterPro" id="IPR000477">
    <property type="entry name" value="RT_dom"/>
</dbReference>
<dbReference type="NCBIfam" id="NF041746">
    <property type="entry name" value="Drt2"/>
    <property type="match status" value="1"/>
</dbReference>
<organism evidence="3 4">
    <name type="scientific">Acinetobacter beijerinckii ANC 3835</name>
    <dbReference type="NCBI Taxonomy" id="1217649"/>
    <lineage>
        <taxon>Bacteria</taxon>
        <taxon>Pseudomonadati</taxon>
        <taxon>Pseudomonadota</taxon>
        <taxon>Gammaproteobacteria</taxon>
        <taxon>Moraxellales</taxon>
        <taxon>Moraxellaceae</taxon>
        <taxon>Acinetobacter</taxon>
    </lineage>
</organism>
<dbReference type="HOGENOM" id="CLU_038920_0_0_6"/>
<evidence type="ECO:0000256" key="1">
    <source>
        <dbReference type="ARBA" id="ARBA00034120"/>
    </source>
</evidence>
<dbReference type="SUPFAM" id="SSF56672">
    <property type="entry name" value="DNA/RNA polymerases"/>
    <property type="match status" value="1"/>
</dbReference>
<dbReference type="RefSeq" id="WP_005050944.1">
    <property type="nucleotide sequence ID" value="NZ_KB849757.1"/>
</dbReference>
<dbReference type="Pfam" id="PF00078">
    <property type="entry name" value="RVT_1"/>
    <property type="match status" value="1"/>
</dbReference>
<dbReference type="EMBL" id="APQK01000001">
    <property type="protein sequence ID" value="ENW08535.1"/>
    <property type="molecule type" value="Genomic_DNA"/>
</dbReference>
<gene>
    <name evidence="3" type="ORF">F934_00127</name>
</gene>
<evidence type="ECO:0000313" key="4">
    <source>
        <dbReference type="Proteomes" id="UP000018417"/>
    </source>
</evidence>
<dbReference type="Proteomes" id="UP000018417">
    <property type="component" value="Unassembled WGS sequence"/>
</dbReference>
<feature type="domain" description="Reverse transcriptase" evidence="2">
    <location>
        <begin position="1"/>
        <end position="337"/>
    </location>
</feature>
<dbReference type="OrthoDB" id="9793236at2"/>